<dbReference type="InterPro" id="IPR039420">
    <property type="entry name" value="WalR-like"/>
</dbReference>
<reference evidence="10 11" key="1">
    <citation type="submission" date="2023-06" db="EMBL/GenBank/DDBJ databases">
        <title>Campylobacter magnum sp. nov., isolated from cecal contents of domestic pigs (Sus scrofa domesticus).</title>
        <authorList>
            <person name="Papic B."/>
            <person name="Gruntar I."/>
        </authorList>
    </citation>
    <scope>NUCLEOTIDE SEQUENCE [LARGE SCALE GENOMIC DNA]</scope>
    <source>
        <strain evidence="11">34484-21</strain>
    </source>
</reference>
<evidence type="ECO:0000256" key="5">
    <source>
        <dbReference type="ARBA" id="ARBA00023163"/>
    </source>
</evidence>
<keyword evidence="4 7" id="KW-0238">DNA-binding</keyword>
<dbReference type="CDD" id="cd00383">
    <property type="entry name" value="trans_reg_C"/>
    <property type="match status" value="1"/>
</dbReference>
<dbReference type="EMBL" id="JAULJQ010000009">
    <property type="protein sequence ID" value="MDO2409907.1"/>
    <property type="molecule type" value="Genomic_DNA"/>
</dbReference>
<feature type="domain" description="OmpR/PhoB-type" evidence="9">
    <location>
        <begin position="124"/>
        <end position="218"/>
    </location>
</feature>
<dbReference type="SUPFAM" id="SSF46894">
    <property type="entry name" value="C-terminal effector domain of the bipartite response regulators"/>
    <property type="match status" value="1"/>
</dbReference>
<organism evidence="10 11">
    <name type="scientific">Campylobacter magnus</name>
    <dbReference type="NCBI Taxonomy" id="3026462"/>
    <lineage>
        <taxon>Bacteria</taxon>
        <taxon>Pseudomonadati</taxon>
        <taxon>Campylobacterota</taxon>
        <taxon>Epsilonproteobacteria</taxon>
        <taxon>Campylobacterales</taxon>
        <taxon>Campylobacteraceae</taxon>
        <taxon>Campylobacter</taxon>
    </lineage>
</organism>
<dbReference type="InterPro" id="IPR011006">
    <property type="entry name" value="CheY-like_superfamily"/>
</dbReference>
<keyword evidence="11" id="KW-1185">Reference proteome</keyword>
<evidence type="ECO:0000259" key="8">
    <source>
        <dbReference type="PROSITE" id="PS50110"/>
    </source>
</evidence>
<dbReference type="SMART" id="SM00448">
    <property type="entry name" value="REC"/>
    <property type="match status" value="1"/>
</dbReference>
<evidence type="ECO:0000256" key="1">
    <source>
        <dbReference type="ARBA" id="ARBA00022553"/>
    </source>
</evidence>
<gene>
    <name evidence="10" type="ORF">Q2362_07350</name>
</gene>
<dbReference type="PROSITE" id="PS51755">
    <property type="entry name" value="OMPR_PHOB"/>
    <property type="match status" value="1"/>
</dbReference>
<evidence type="ECO:0000313" key="10">
    <source>
        <dbReference type="EMBL" id="MDO2409907.1"/>
    </source>
</evidence>
<evidence type="ECO:0000259" key="9">
    <source>
        <dbReference type="PROSITE" id="PS51755"/>
    </source>
</evidence>
<dbReference type="Gene3D" id="1.10.10.10">
    <property type="entry name" value="Winged helix-like DNA-binding domain superfamily/Winged helix DNA-binding domain"/>
    <property type="match status" value="1"/>
</dbReference>
<dbReference type="Proteomes" id="UP001171111">
    <property type="component" value="Unassembled WGS sequence"/>
</dbReference>
<keyword evidence="2" id="KW-0902">Two-component regulatory system</keyword>
<dbReference type="Gene3D" id="3.40.50.2300">
    <property type="match status" value="1"/>
</dbReference>
<evidence type="ECO:0000256" key="3">
    <source>
        <dbReference type="ARBA" id="ARBA00023015"/>
    </source>
</evidence>
<proteinExistence type="predicted"/>
<dbReference type="InterPro" id="IPR001789">
    <property type="entry name" value="Sig_transdc_resp-reg_receiver"/>
</dbReference>
<feature type="domain" description="Response regulatory" evidence="8">
    <location>
        <begin position="3"/>
        <end position="117"/>
    </location>
</feature>
<dbReference type="InterPro" id="IPR001867">
    <property type="entry name" value="OmpR/PhoB-type_DNA-bd"/>
</dbReference>
<dbReference type="SUPFAM" id="SSF52172">
    <property type="entry name" value="CheY-like"/>
    <property type="match status" value="1"/>
</dbReference>
<dbReference type="Pfam" id="PF00486">
    <property type="entry name" value="Trans_reg_C"/>
    <property type="match status" value="1"/>
</dbReference>
<keyword evidence="1 6" id="KW-0597">Phosphoprotein</keyword>
<dbReference type="PANTHER" id="PTHR48111">
    <property type="entry name" value="REGULATOR OF RPOS"/>
    <property type="match status" value="1"/>
</dbReference>
<comment type="caution">
    <text evidence="10">The sequence shown here is derived from an EMBL/GenBank/DDBJ whole genome shotgun (WGS) entry which is preliminary data.</text>
</comment>
<dbReference type="InterPro" id="IPR016032">
    <property type="entry name" value="Sig_transdc_resp-reg_C-effctor"/>
</dbReference>
<keyword evidence="5" id="KW-0804">Transcription</keyword>
<protein>
    <submittedName>
        <fullName evidence="10">Response regulator transcription factor</fullName>
    </submittedName>
</protein>
<feature type="DNA-binding region" description="OmpR/PhoB-type" evidence="7">
    <location>
        <begin position="124"/>
        <end position="218"/>
    </location>
</feature>
<evidence type="ECO:0000313" key="11">
    <source>
        <dbReference type="Proteomes" id="UP001171111"/>
    </source>
</evidence>
<evidence type="ECO:0000256" key="2">
    <source>
        <dbReference type="ARBA" id="ARBA00023012"/>
    </source>
</evidence>
<sequence length="218" mass="24159">MPKIIIIDDEKDMLELLEYHLKLAGYETKCFLSSAGVEAELSLGGTSLLLVDRNLISEDGLDLVKKLRAKGHEVAVIFVSAKGANSDKIAGFDSGCDDYIAKPFDINELKARIKAVLRRTAADKDELSFGDIYMDLAQNEVRVGGEILELTALEFHILSYFLAHSKLLISRYELASEIWGDDEVSDKAINIAISRLKRKLGSSGRYLKAIRGEGYKLC</sequence>
<dbReference type="PROSITE" id="PS50110">
    <property type="entry name" value="RESPONSE_REGULATORY"/>
    <property type="match status" value="1"/>
</dbReference>
<dbReference type="SMART" id="SM00862">
    <property type="entry name" value="Trans_reg_C"/>
    <property type="match status" value="1"/>
</dbReference>
<feature type="modified residue" description="4-aspartylphosphate" evidence="6">
    <location>
        <position position="52"/>
    </location>
</feature>
<accession>A0ABT8T8B1</accession>
<dbReference type="InterPro" id="IPR036388">
    <property type="entry name" value="WH-like_DNA-bd_sf"/>
</dbReference>
<dbReference type="Pfam" id="PF00072">
    <property type="entry name" value="Response_reg"/>
    <property type="match status" value="1"/>
</dbReference>
<name>A0ABT8T8B1_9BACT</name>
<keyword evidence="3" id="KW-0805">Transcription regulation</keyword>
<dbReference type="RefSeq" id="WP_302244680.1">
    <property type="nucleotide sequence ID" value="NZ_JAULJQ010000009.1"/>
</dbReference>
<evidence type="ECO:0000256" key="4">
    <source>
        <dbReference type="ARBA" id="ARBA00023125"/>
    </source>
</evidence>
<evidence type="ECO:0000256" key="7">
    <source>
        <dbReference type="PROSITE-ProRule" id="PRU01091"/>
    </source>
</evidence>
<dbReference type="Gene3D" id="6.10.250.690">
    <property type="match status" value="1"/>
</dbReference>
<evidence type="ECO:0000256" key="6">
    <source>
        <dbReference type="PROSITE-ProRule" id="PRU00169"/>
    </source>
</evidence>
<dbReference type="PANTHER" id="PTHR48111:SF1">
    <property type="entry name" value="TWO-COMPONENT RESPONSE REGULATOR ORR33"/>
    <property type="match status" value="1"/>
</dbReference>